<gene>
    <name evidence="2" type="ORF">J8A68_004133</name>
</gene>
<dbReference type="GeneID" id="73470933"/>
<accession>A0A8J5QKQ4</accession>
<evidence type="ECO:0000256" key="1">
    <source>
        <dbReference type="SAM" id="SignalP"/>
    </source>
</evidence>
<organism evidence="2 3">
    <name type="scientific">[Candida] subhashii</name>
    <dbReference type="NCBI Taxonomy" id="561895"/>
    <lineage>
        <taxon>Eukaryota</taxon>
        <taxon>Fungi</taxon>
        <taxon>Dikarya</taxon>
        <taxon>Ascomycota</taxon>
        <taxon>Saccharomycotina</taxon>
        <taxon>Pichiomycetes</taxon>
        <taxon>Debaryomycetaceae</taxon>
        <taxon>Spathaspora</taxon>
    </lineage>
</organism>
<name>A0A8J5QKQ4_9ASCO</name>
<feature type="signal peptide" evidence="1">
    <location>
        <begin position="1"/>
        <end position="19"/>
    </location>
</feature>
<evidence type="ECO:0000313" key="2">
    <source>
        <dbReference type="EMBL" id="KAG7662362.1"/>
    </source>
</evidence>
<dbReference type="Proteomes" id="UP000694255">
    <property type="component" value="Unassembled WGS sequence"/>
</dbReference>
<proteinExistence type="predicted"/>
<dbReference type="EMBL" id="JAGSYN010000180">
    <property type="protein sequence ID" value="KAG7662362.1"/>
    <property type="molecule type" value="Genomic_DNA"/>
</dbReference>
<keyword evidence="3" id="KW-1185">Reference proteome</keyword>
<feature type="chain" id="PRO_5035158205" evidence="1">
    <location>
        <begin position="20"/>
        <end position="99"/>
    </location>
</feature>
<reference evidence="2 3" key="1">
    <citation type="journal article" date="2021" name="DNA Res.">
        <title>Genome analysis of Candida subhashii reveals its hybrid nature and dual mitochondrial genome conformations.</title>
        <authorList>
            <person name="Mixao V."/>
            <person name="Hegedusova E."/>
            <person name="Saus E."/>
            <person name="Pryszcz L.P."/>
            <person name="Cillingova A."/>
            <person name="Nosek J."/>
            <person name="Gabaldon T."/>
        </authorList>
    </citation>
    <scope>NUCLEOTIDE SEQUENCE [LARGE SCALE GENOMIC DNA]</scope>
    <source>
        <strain evidence="2 3">CBS 10753</strain>
    </source>
</reference>
<keyword evidence="1" id="KW-0732">Signal</keyword>
<sequence>MKVFQVIFAILSIVFAAQAADDETSGTITLTAVATVIQTVSNGETTLPVTSAPTSHTTMTSTISSAANSTTPHVTTVNGGANGIAPAFGLVAVGLLQLL</sequence>
<protein>
    <submittedName>
        <fullName evidence="2">Uncharacterized protein</fullName>
    </submittedName>
</protein>
<dbReference type="AlphaFoldDB" id="A0A8J5QKQ4"/>
<evidence type="ECO:0000313" key="3">
    <source>
        <dbReference type="Proteomes" id="UP000694255"/>
    </source>
</evidence>
<dbReference type="RefSeq" id="XP_049262595.1">
    <property type="nucleotide sequence ID" value="XM_049408059.1"/>
</dbReference>
<comment type="caution">
    <text evidence="2">The sequence shown here is derived from an EMBL/GenBank/DDBJ whole genome shotgun (WGS) entry which is preliminary data.</text>
</comment>